<dbReference type="EMBL" id="BT091707">
    <property type="protein sequence ID" value="ACU15925.1"/>
    <property type="molecule type" value="mRNA"/>
</dbReference>
<proteinExistence type="evidence at transcript level"/>
<organism evidence="1">
    <name type="scientific">Glycine max</name>
    <name type="common">Soybean</name>
    <name type="synonym">Glycine hispida</name>
    <dbReference type="NCBI Taxonomy" id="3847"/>
    <lineage>
        <taxon>Eukaryota</taxon>
        <taxon>Viridiplantae</taxon>
        <taxon>Streptophyta</taxon>
        <taxon>Embryophyta</taxon>
        <taxon>Tracheophyta</taxon>
        <taxon>Spermatophyta</taxon>
        <taxon>Magnoliopsida</taxon>
        <taxon>eudicotyledons</taxon>
        <taxon>Gunneridae</taxon>
        <taxon>Pentapetalae</taxon>
        <taxon>rosids</taxon>
        <taxon>fabids</taxon>
        <taxon>Fabales</taxon>
        <taxon>Fabaceae</taxon>
        <taxon>Papilionoideae</taxon>
        <taxon>50 kb inversion clade</taxon>
        <taxon>NPAAA clade</taxon>
        <taxon>indigoferoid/millettioid clade</taxon>
        <taxon>Phaseoleae</taxon>
        <taxon>Glycine</taxon>
        <taxon>Glycine subgen. Soja</taxon>
    </lineage>
</organism>
<name>C6T2P8_SOYBN</name>
<dbReference type="AlphaFoldDB" id="C6T2P8"/>
<sequence>MGASRDSGCFPTKHLSFSDTAVQCSLKFIVISENSKRKFLPPLMGGFAKDDKNNTIPLENIENLHPSH</sequence>
<reference evidence="1" key="1">
    <citation type="submission" date="2009-08" db="EMBL/GenBank/DDBJ databases">
        <authorList>
            <person name="Cheung F."/>
            <person name="Xiao Y."/>
            <person name="Chan A."/>
            <person name="Moskal W."/>
            <person name="Town C.D."/>
        </authorList>
    </citation>
    <scope>NUCLEOTIDE SEQUENCE</scope>
</reference>
<protein>
    <submittedName>
        <fullName evidence="1">Uncharacterized protein</fullName>
    </submittedName>
</protein>
<accession>C6T2P8</accession>
<evidence type="ECO:0000313" key="1">
    <source>
        <dbReference type="EMBL" id="ACU15925.1"/>
    </source>
</evidence>